<keyword evidence="1" id="KW-0812">Transmembrane</keyword>
<evidence type="ECO:0000256" key="1">
    <source>
        <dbReference type="SAM" id="Phobius"/>
    </source>
</evidence>
<keyword evidence="3" id="KW-1185">Reference proteome</keyword>
<sequence length="196" mass="22032">MDTTSDLPDASRQRAPTNVGGGDWATFAVLLGLGTIYATSVPGWHFMWLMLVGVGWLLFGVTWLIVLGVALVRRARLVALRRNWMFWAVPPLVVALVGSLVYVGAPFRMRFELSRSSLDHFAKTVSEGTPPGKRNWIGLYPVEYLEGSRRAFGFMIEDTGFFGSYGFAWSPNGEPDIDAPGYYRHFDGQWYLWIDD</sequence>
<feature type="transmembrane region" description="Helical" evidence="1">
    <location>
        <begin position="84"/>
        <end position="105"/>
    </location>
</feature>
<comment type="caution">
    <text evidence="2">The sequence shown here is derived from an EMBL/GenBank/DDBJ whole genome shotgun (WGS) entry which is preliminary data.</text>
</comment>
<dbReference type="Proteomes" id="UP001589647">
    <property type="component" value="Unassembled WGS sequence"/>
</dbReference>
<dbReference type="RefSeq" id="WP_189652942.1">
    <property type="nucleotide sequence ID" value="NZ_BMRC01000033.1"/>
</dbReference>
<protein>
    <recommendedName>
        <fullName evidence="4">DUF1109 domain-containing protein</fullName>
    </recommendedName>
</protein>
<gene>
    <name evidence="2" type="ORF">ACFFV7_33640</name>
</gene>
<name>A0ABV5IQ32_9ACTN</name>
<evidence type="ECO:0000313" key="3">
    <source>
        <dbReference type="Proteomes" id="UP001589647"/>
    </source>
</evidence>
<keyword evidence="1" id="KW-0472">Membrane</keyword>
<reference evidence="2 3" key="1">
    <citation type="submission" date="2024-09" db="EMBL/GenBank/DDBJ databases">
        <authorList>
            <person name="Sun Q."/>
            <person name="Mori K."/>
        </authorList>
    </citation>
    <scope>NUCLEOTIDE SEQUENCE [LARGE SCALE GENOMIC DNA]</scope>
    <source>
        <strain evidence="2 3">CCM 3426</strain>
    </source>
</reference>
<organism evidence="2 3">
    <name type="scientific">Nonomuraea spiralis</name>
    <dbReference type="NCBI Taxonomy" id="46182"/>
    <lineage>
        <taxon>Bacteria</taxon>
        <taxon>Bacillati</taxon>
        <taxon>Actinomycetota</taxon>
        <taxon>Actinomycetes</taxon>
        <taxon>Streptosporangiales</taxon>
        <taxon>Streptosporangiaceae</taxon>
        <taxon>Nonomuraea</taxon>
    </lineage>
</organism>
<feature type="transmembrane region" description="Helical" evidence="1">
    <location>
        <begin position="46"/>
        <end position="72"/>
    </location>
</feature>
<keyword evidence="1" id="KW-1133">Transmembrane helix</keyword>
<feature type="transmembrane region" description="Helical" evidence="1">
    <location>
        <begin position="21"/>
        <end position="40"/>
    </location>
</feature>
<evidence type="ECO:0008006" key="4">
    <source>
        <dbReference type="Google" id="ProtNLM"/>
    </source>
</evidence>
<proteinExistence type="predicted"/>
<dbReference type="EMBL" id="JBHMEI010000035">
    <property type="protein sequence ID" value="MFB9206178.1"/>
    <property type="molecule type" value="Genomic_DNA"/>
</dbReference>
<accession>A0ABV5IQ32</accession>
<evidence type="ECO:0000313" key="2">
    <source>
        <dbReference type="EMBL" id="MFB9206178.1"/>
    </source>
</evidence>